<evidence type="ECO:0000313" key="2">
    <source>
        <dbReference type="EMBL" id="KAK7744310.1"/>
    </source>
</evidence>
<dbReference type="PANTHER" id="PTHR46310:SF7">
    <property type="entry name" value="AMIDASE 1"/>
    <property type="match status" value="1"/>
</dbReference>
<gene>
    <name evidence="2" type="ORF">SLS62_010268</name>
</gene>
<dbReference type="SUPFAM" id="SSF75304">
    <property type="entry name" value="Amidase signature (AS) enzymes"/>
    <property type="match status" value="1"/>
</dbReference>
<feature type="domain" description="Amidase" evidence="1">
    <location>
        <begin position="3"/>
        <end position="184"/>
    </location>
</feature>
<dbReference type="Proteomes" id="UP001320420">
    <property type="component" value="Unassembled WGS sequence"/>
</dbReference>
<protein>
    <recommendedName>
        <fullName evidence="1">Amidase domain-containing protein</fullName>
    </recommendedName>
</protein>
<proteinExistence type="predicted"/>
<accession>A0AAN9UDF9</accession>
<evidence type="ECO:0000259" key="1">
    <source>
        <dbReference type="Pfam" id="PF01425"/>
    </source>
</evidence>
<dbReference type="InterPro" id="IPR036928">
    <property type="entry name" value="AS_sf"/>
</dbReference>
<dbReference type="InterPro" id="IPR023631">
    <property type="entry name" value="Amidase_dom"/>
</dbReference>
<dbReference type="Pfam" id="PF01425">
    <property type="entry name" value="Amidase"/>
    <property type="match status" value="1"/>
</dbReference>
<dbReference type="PANTHER" id="PTHR46310">
    <property type="entry name" value="AMIDASE 1"/>
    <property type="match status" value="1"/>
</dbReference>
<evidence type="ECO:0000313" key="3">
    <source>
        <dbReference type="Proteomes" id="UP001320420"/>
    </source>
</evidence>
<organism evidence="2 3">
    <name type="scientific">Diatrype stigma</name>
    <dbReference type="NCBI Taxonomy" id="117547"/>
    <lineage>
        <taxon>Eukaryota</taxon>
        <taxon>Fungi</taxon>
        <taxon>Dikarya</taxon>
        <taxon>Ascomycota</taxon>
        <taxon>Pezizomycotina</taxon>
        <taxon>Sordariomycetes</taxon>
        <taxon>Xylariomycetidae</taxon>
        <taxon>Xylariales</taxon>
        <taxon>Diatrypaceae</taxon>
        <taxon>Diatrype</taxon>
    </lineage>
</organism>
<dbReference type="EMBL" id="JAKJXP020000123">
    <property type="protein sequence ID" value="KAK7744310.1"/>
    <property type="molecule type" value="Genomic_DNA"/>
</dbReference>
<dbReference type="Gene3D" id="3.90.1300.10">
    <property type="entry name" value="Amidase signature (AS) domain"/>
    <property type="match status" value="1"/>
</dbReference>
<comment type="caution">
    <text evidence="2">The sequence shown here is derived from an EMBL/GenBank/DDBJ whole genome shotgun (WGS) entry which is preliminary data.</text>
</comment>
<dbReference type="AlphaFoldDB" id="A0AAN9UDF9"/>
<name>A0AAN9UDF9_9PEZI</name>
<keyword evidence="3" id="KW-1185">Reference proteome</keyword>
<sequence length="521" mass="56574">MRFGVKDVIDVAGLETGCGSKCYRSFYPPRDATAPCIRRLVSAGAVMVGKTRCCQWGDGQDPLERFEEVTPTNPRGDAFQKPSGSSSGSAAGIASYAWLDFTVGTDTGGSIRHPAGVHGIYGVRPSLISGRGSFSSGSGSGMVCCSAFFDTPGVFARSAAVAEVATKVMMRLMTGIDRKWPGDRSCEPRPGADHTRRRYRLLYAVEPCSAERTDTPTFFLPQQEQGRGQWQQNATNETTSPAGAGAGAGAGVIMEDFVQKLERHLDCRRREVCIYDLWKETHPPGTPDDLVDATGTLYRNLVYRRLAKDVVQPFEREYRTAAAAGGRTPFLEPTTRARLEYGANRVSAADCERSVVALEAFANWVNSVLLPLPLPTPTGNGGGGSKFTTATDPDDDAMVTPMPILVYPQSWGKPRYRDELAARRRREGEGAGQGESDSESEIFWSGFSPYSISYCSGCPDLTIPLGEVNYWSKITQTEEHLPVAVSLLGPRGMDSELLELVSELEAGRILRPVQCGSRLYS</sequence>
<reference evidence="2 3" key="1">
    <citation type="submission" date="2024-02" db="EMBL/GenBank/DDBJ databases">
        <title>De novo assembly and annotation of 12 fungi associated with fruit tree decline syndrome in Ontario, Canada.</title>
        <authorList>
            <person name="Sulman M."/>
            <person name="Ellouze W."/>
            <person name="Ilyukhin E."/>
        </authorList>
    </citation>
    <scope>NUCLEOTIDE SEQUENCE [LARGE SCALE GENOMIC DNA]</scope>
    <source>
        <strain evidence="2 3">M11/M66-122</strain>
    </source>
</reference>